<dbReference type="Pfam" id="PF04412">
    <property type="entry name" value="AcnX"/>
    <property type="match status" value="1"/>
</dbReference>
<comment type="caution">
    <text evidence="4">The sequence shown here is derived from an EMBL/GenBank/DDBJ whole genome shotgun (WGS) entry which is preliminary data.</text>
</comment>
<keyword evidence="2" id="KW-0456">Lyase</keyword>
<evidence type="ECO:0000313" key="4">
    <source>
        <dbReference type="EMBL" id="MBT9289595.1"/>
    </source>
</evidence>
<dbReference type="PANTHER" id="PTHR36577:SF3">
    <property type="entry name" value="DUF521 DOMAIN PROTEIN (AFU_ORTHOLOGUE AFUA_6G00490)"/>
    <property type="match status" value="1"/>
</dbReference>
<keyword evidence="1" id="KW-0408">Iron</keyword>
<evidence type="ECO:0000313" key="5">
    <source>
        <dbReference type="Proteomes" id="UP000766595"/>
    </source>
</evidence>
<evidence type="ECO:0000256" key="2">
    <source>
        <dbReference type="ARBA" id="ARBA00023239"/>
    </source>
</evidence>
<keyword evidence="5" id="KW-1185">Reference proteome</keyword>
<sequence>MSIETDLAPHLAGTRGPAAATAARILAETARLLGTDRLVPVVSAHIDGCLFHGDAGVLFAETLVAGGGQVAIPTTLNVGALDLIHAGRVRFAPHQQRMAERMVAAYEALGCRPTWTCAPYQAGHRPGLGDHVAWGESNAVAFANSVLGARTNRLGDFLDICCALTGFAPETGLHLDRNRIGRVVFDVSGLSERLKAEEAFYPVLGSLVGSLCGEAVPVVAGLPPGVDEDRLKAFGAAAASSGAVALFHIVGSTPEAPSLAAALGGLEPAETIVVTPALVREARDRLTTADRAAEPDAIAIGSPHLSFEELAALERGLAGRRARLPIYACTSRFVWQVLQEEGRAATLEAAGVVPIVDTCVVVAPILPEATFDRPKVLMTNSGKFAHYAPGNTGWATLYGSLADCVETAVAGRLRRDEGAWA</sequence>
<accession>A0A947GEP5</accession>
<reference evidence="4 5" key="1">
    <citation type="submission" date="2021-06" db="EMBL/GenBank/DDBJ databases">
        <authorList>
            <person name="Grouzdev D.S."/>
            <person name="Koziaeva V."/>
        </authorList>
    </citation>
    <scope>NUCLEOTIDE SEQUENCE [LARGE SCALE GENOMIC DNA]</scope>
    <source>
        <strain evidence="4 5">22</strain>
    </source>
</reference>
<dbReference type="InterPro" id="IPR007506">
    <property type="entry name" value="PMDh-L-like_dom"/>
</dbReference>
<dbReference type="PANTHER" id="PTHR36577">
    <property type="entry name" value="DUF521 DOMAIN PROTEIN (AFU_ORTHOLOGUE AFUA_6G00490)"/>
    <property type="match status" value="1"/>
</dbReference>
<evidence type="ECO:0000259" key="3">
    <source>
        <dbReference type="Pfam" id="PF04412"/>
    </source>
</evidence>
<protein>
    <submittedName>
        <fullName evidence="4">Aconitase X catalytic domain-containing protein</fullName>
    </submittedName>
</protein>
<name>A0A947GEP5_9HYPH</name>
<proteinExistence type="predicted"/>
<feature type="domain" description="Phosphomevalonate dehydratase large subunit-like" evidence="3">
    <location>
        <begin position="10"/>
        <end position="406"/>
    </location>
</feature>
<dbReference type="EMBL" id="JAHHZF010000004">
    <property type="protein sequence ID" value="MBT9289595.1"/>
    <property type="molecule type" value="Genomic_DNA"/>
</dbReference>
<dbReference type="GO" id="GO:0016829">
    <property type="term" value="F:lyase activity"/>
    <property type="evidence" value="ECO:0007669"/>
    <property type="project" value="UniProtKB-KW"/>
</dbReference>
<gene>
    <name evidence="4" type="ORF">KL771_09030</name>
</gene>
<dbReference type="Proteomes" id="UP000766595">
    <property type="component" value="Unassembled WGS sequence"/>
</dbReference>
<organism evidence="4 5">
    <name type="scientific">Prosthecodimorpha staleyi</name>
    <dbReference type="NCBI Taxonomy" id="2840188"/>
    <lineage>
        <taxon>Bacteria</taxon>
        <taxon>Pseudomonadati</taxon>
        <taxon>Pseudomonadota</taxon>
        <taxon>Alphaproteobacteria</taxon>
        <taxon>Hyphomicrobiales</taxon>
        <taxon>Ancalomicrobiaceae</taxon>
        <taxon>Prosthecodimorpha</taxon>
    </lineage>
</organism>
<dbReference type="AlphaFoldDB" id="A0A947GEP5"/>
<evidence type="ECO:0000256" key="1">
    <source>
        <dbReference type="ARBA" id="ARBA00023004"/>
    </source>
</evidence>